<feature type="compositionally biased region" description="Pro residues" evidence="1">
    <location>
        <begin position="51"/>
        <end position="60"/>
    </location>
</feature>
<protein>
    <submittedName>
        <fullName evidence="2">Putative secreted protein</fullName>
    </submittedName>
</protein>
<accession>A0A6M2E109</accession>
<proteinExistence type="predicted"/>
<organism evidence="2">
    <name type="scientific">Amblyomma tuberculatum</name>
    <dbReference type="NCBI Taxonomy" id="48802"/>
    <lineage>
        <taxon>Eukaryota</taxon>
        <taxon>Metazoa</taxon>
        <taxon>Ecdysozoa</taxon>
        <taxon>Arthropoda</taxon>
        <taxon>Chelicerata</taxon>
        <taxon>Arachnida</taxon>
        <taxon>Acari</taxon>
        <taxon>Parasitiformes</taxon>
        <taxon>Ixodida</taxon>
        <taxon>Ixodoidea</taxon>
        <taxon>Ixodidae</taxon>
        <taxon>Amblyomminae</taxon>
        <taxon>Amblyomma</taxon>
    </lineage>
</organism>
<reference evidence="2" key="1">
    <citation type="submission" date="2019-12" db="EMBL/GenBank/DDBJ databases">
        <title>The sialotranscriptome of the gopher-tortoise tick, Amblyomma tuberculatum.</title>
        <authorList>
            <person name="Karim S."/>
            <person name="Andersen J."/>
            <person name="Kumar D."/>
            <person name="Adamson S."/>
            <person name="Ennen J."/>
            <person name="Qualis C.P."/>
            <person name="Ribeiro J.M.C."/>
        </authorList>
    </citation>
    <scope>NUCLEOTIDE SEQUENCE</scope>
    <source>
        <strain evidence="2">Removed</strain>
        <tissue evidence="2">Salivary glands</tissue>
    </source>
</reference>
<dbReference type="AlphaFoldDB" id="A0A6M2E109"/>
<name>A0A6M2E109_9ACAR</name>
<evidence type="ECO:0000313" key="2">
    <source>
        <dbReference type="EMBL" id="NOV52219.1"/>
    </source>
</evidence>
<feature type="region of interest" description="Disordered" evidence="1">
    <location>
        <begin position="44"/>
        <end position="68"/>
    </location>
</feature>
<dbReference type="EMBL" id="GIDH01000276">
    <property type="protein sequence ID" value="NOV52219.1"/>
    <property type="molecule type" value="Transcribed_RNA"/>
</dbReference>
<evidence type="ECO:0000256" key="1">
    <source>
        <dbReference type="SAM" id="MobiDB-lite"/>
    </source>
</evidence>
<sequence length="100" mass="10843">MAARWCAAFSTPRCQRATTATCSPAAASTSALAPETWCACAEMASHSSTWTPPPRSPPSPSRSRRESFRTTTSRFCVFLPSYQAVSGRLGLAVEDRDDRL</sequence>